<proteinExistence type="predicted"/>
<dbReference type="Proteomes" id="UP000887576">
    <property type="component" value="Unplaced"/>
</dbReference>
<name>A0AC34QCR2_9BILA</name>
<reference evidence="2" key="1">
    <citation type="submission" date="2022-11" db="UniProtKB">
        <authorList>
            <consortium name="WormBaseParasite"/>
        </authorList>
    </citation>
    <scope>IDENTIFICATION</scope>
</reference>
<protein>
    <submittedName>
        <fullName evidence="2">G domain-containing protein</fullName>
    </submittedName>
</protein>
<sequence>MSNSKLKTSWFPNTSQKEFNILLLGKSGHGKSTWINSIINFYKFGTLENALNHKPECIIPTCFEIPDVSGDYKMYPVTVGQKNDNERLELAKSSTQKPQVYSLKLDDVVVNFIDVPGILDDRGTEQDEINMRNILDTVGLFKNLHAICIMLNATESVMSTAYVYR</sequence>
<accession>A0AC34QCR2</accession>
<evidence type="ECO:0000313" key="1">
    <source>
        <dbReference type="Proteomes" id="UP000887576"/>
    </source>
</evidence>
<dbReference type="WBParaSite" id="JU765_v2.g15164.t1">
    <property type="protein sequence ID" value="JU765_v2.g15164.t1"/>
    <property type="gene ID" value="JU765_v2.g15164"/>
</dbReference>
<evidence type="ECO:0000313" key="2">
    <source>
        <dbReference type="WBParaSite" id="JU765_v2.g15164.t1"/>
    </source>
</evidence>
<organism evidence="1 2">
    <name type="scientific">Panagrolaimus sp. JU765</name>
    <dbReference type="NCBI Taxonomy" id="591449"/>
    <lineage>
        <taxon>Eukaryota</taxon>
        <taxon>Metazoa</taxon>
        <taxon>Ecdysozoa</taxon>
        <taxon>Nematoda</taxon>
        <taxon>Chromadorea</taxon>
        <taxon>Rhabditida</taxon>
        <taxon>Tylenchina</taxon>
        <taxon>Panagrolaimomorpha</taxon>
        <taxon>Panagrolaimoidea</taxon>
        <taxon>Panagrolaimidae</taxon>
        <taxon>Panagrolaimus</taxon>
    </lineage>
</organism>